<keyword evidence="4 9" id="KW-0997">Cell inner membrane</keyword>
<protein>
    <recommendedName>
        <fullName evidence="9">TRAP transporter small permease protein</fullName>
    </recommendedName>
</protein>
<dbReference type="PANTHER" id="PTHR35011:SF2">
    <property type="entry name" value="2,3-DIKETO-L-GULONATE TRAP TRANSPORTER SMALL PERMEASE PROTEIN YIAM"/>
    <property type="match status" value="1"/>
</dbReference>
<keyword evidence="7 9" id="KW-0472">Membrane</keyword>
<name>A0ABV7BY77_9PROT</name>
<evidence type="ECO:0000256" key="6">
    <source>
        <dbReference type="ARBA" id="ARBA00022989"/>
    </source>
</evidence>
<accession>A0ABV7BY77</accession>
<evidence type="ECO:0000256" key="5">
    <source>
        <dbReference type="ARBA" id="ARBA00022692"/>
    </source>
</evidence>
<comment type="subcellular location">
    <subcellularLocation>
        <location evidence="1 9">Cell inner membrane</location>
        <topology evidence="1 9">Multi-pass membrane protein</topology>
    </subcellularLocation>
</comment>
<dbReference type="InterPro" id="IPR055348">
    <property type="entry name" value="DctQ"/>
</dbReference>
<dbReference type="Proteomes" id="UP001595420">
    <property type="component" value="Unassembled WGS sequence"/>
</dbReference>
<organism evidence="11 12">
    <name type="scientific">Falsiroseomonas tokyonensis</name>
    <dbReference type="NCBI Taxonomy" id="430521"/>
    <lineage>
        <taxon>Bacteria</taxon>
        <taxon>Pseudomonadati</taxon>
        <taxon>Pseudomonadota</taxon>
        <taxon>Alphaproteobacteria</taxon>
        <taxon>Acetobacterales</taxon>
        <taxon>Roseomonadaceae</taxon>
        <taxon>Falsiroseomonas</taxon>
    </lineage>
</organism>
<comment type="function">
    <text evidence="9">Part of the tripartite ATP-independent periplasmic (TRAP) transport system.</text>
</comment>
<feature type="transmembrane region" description="Helical" evidence="9">
    <location>
        <begin position="12"/>
        <end position="30"/>
    </location>
</feature>
<evidence type="ECO:0000256" key="8">
    <source>
        <dbReference type="ARBA" id="ARBA00038436"/>
    </source>
</evidence>
<keyword evidence="2 9" id="KW-0813">Transport</keyword>
<feature type="transmembrane region" description="Helical" evidence="9">
    <location>
        <begin position="80"/>
        <end position="100"/>
    </location>
</feature>
<dbReference type="PANTHER" id="PTHR35011">
    <property type="entry name" value="2,3-DIKETO-L-GULONATE TRAP TRANSPORTER SMALL PERMEASE PROTEIN YIAM"/>
    <property type="match status" value="1"/>
</dbReference>
<feature type="transmembrane region" description="Helical" evidence="9">
    <location>
        <begin position="120"/>
        <end position="143"/>
    </location>
</feature>
<comment type="similarity">
    <text evidence="8 9">Belongs to the TRAP transporter small permease family.</text>
</comment>
<evidence type="ECO:0000313" key="12">
    <source>
        <dbReference type="Proteomes" id="UP001595420"/>
    </source>
</evidence>
<feature type="transmembrane region" description="Helical" evidence="9">
    <location>
        <begin position="36"/>
        <end position="59"/>
    </location>
</feature>
<dbReference type="EMBL" id="JBHRSB010000004">
    <property type="protein sequence ID" value="MFC3001229.1"/>
    <property type="molecule type" value="Genomic_DNA"/>
</dbReference>
<feature type="domain" description="Tripartite ATP-independent periplasmic transporters DctQ component" evidence="10">
    <location>
        <begin position="20"/>
        <end position="146"/>
    </location>
</feature>
<reference evidence="12" key="1">
    <citation type="journal article" date="2019" name="Int. J. Syst. Evol. Microbiol.">
        <title>The Global Catalogue of Microorganisms (GCM) 10K type strain sequencing project: providing services to taxonomists for standard genome sequencing and annotation.</title>
        <authorList>
            <consortium name="The Broad Institute Genomics Platform"/>
            <consortium name="The Broad Institute Genome Sequencing Center for Infectious Disease"/>
            <person name="Wu L."/>
            <person name="Ma J."/>
        </authorList>
    </citation>
    <scope>NUCLEOTIDE SEQUENCE [LARGE SCALE GENOMIC DNA]</scope>
    <source>
        <strain evidence="12">CGMCC 1.16855</strain>
    </source>
</reference>
<comment type="subunit">
    <text evidence="9">The complex comprises the extracytoplasmic solute receptor protein and the two transmembrane proteins.</text>
</comment>
<keyword evidence="6 9" id="KW-1133">Transmembrane helix</keyword>
<comment type="caution">
    <text evidence="11">The sequence shown here is derived from an EMBL/GenBank/DDBJ whole genome shotgun (WGS) entry which is preliminary data.</text>
</comment>
<evidence type="ECO:0000259" key="10">
    <source>
        <dbReference type="Pfam" id="PF04290"/>
    </source>
</evidence>
<evidence type="ECO:0000256" key="9">
    <source>
        <dbReference type="RuleBase" id="RU369079"/>
    </source>
</evidence>
<evidence type="ECO:0000256" key="7">
    <source>
        <dbReference type="ARBA" id="ARBA00023136"/>
    </source>
</evidence>
<dbReference type="RefSeq" id="WP_216837303.1">
    <property type="nucleotide sequence ID" value="NZ_JAFNJS010000004.1"/>
</dbReference>
<gene>
    <name evidence="11" type="ORF">ACFOD3_15085</name>
</gene>
<dbReference type="Pfam" id="PF04290">
    <property type="entry name" value="DctQ"/>
    <property type="match status" value="1"/>
</dbReference>
<evidence type="ECO:0000256" key="3">
    <source>
        <dbReference type="ARBA" id="ARBA00022475"/>
    </source>
</evidence>
<proteinExistence type="inferred from homology"/>
<keyword evidence="5 9" id="KW-0812">Transmembrane</keyword>
<keyword evidence="12" id="KW-1185">Reference proteome</keyword>
<keyword evidence="3" id="KW-1003">Cell membrane</keyword>
<evidence type="ECO:0000313" key="11">
    <source>
        <dbReference type="EMBL" id="MFC3001229.1"/>
    </source>
</evidence>
<dbReference type="InterPro" id="IPR007387">
    <property type="entry name" value="TRAP_DctQ"/>
</dbReference>
<evidence type="ECO:0000256" key="4">
    <source>
        <dbReference type="ARBA" id="ARBA00022519"/>
    </source>
</evidence>
<evidence type="ECO:0000256" key="1">
    <source>
        <dbReference type="ARBA" id="ARBA00004429"/>
    </source>
</evidence>
<evidence type="ECO:0000256" key="2">
    <source>
        <dbReference type="ARBA" id="ARBA00022448"/>
    </source>
</evidence>
<sequence length="162" mass="17519">MRALEKAEETVGIILFAGVCLLVLLGAISRTIGMPLIWAVDAAQLLFAWTAVLGADVALKRWQHIEIDILVRAFPAALRRLLAYAWLVLIATFLAALVWLGTELTLLNLERELGDTPLSYGWVTAAIPVGAALMLLTTVVRLLRGLMGRQAITTGSVDGMVL</sequence>